<dbReference type="InterPro" id="IPR036388">
    <property type="entry name" value="WH-like_DNA-bd_sf"/>
</dbReference>
<dbReference type="InterPro" id="IPR051797">
    <property type="entry name" value="TrmB-like"/>
</dbReference>
<dbReference type="SUPFAM" id="SSF159071">
    <property type="entry name" value="TrmB C-terminal domain-like"/>
    <property type="match status" value="1"/>
</dbReference>
<sequence>MIGSDNDDIFKGLTKFNLSNYAIRVYKCLLLNGPMPATDVVKETGIPQPRVYDIFSLLEKKGLVSVSSGLRKIYMAVPPKEAFSKEIDEMQRYIKNLDDYIIKNRKKDETVEPSLWLIKSKTKLKTTILDSIKNAETEIIISASYENLKSLSSYIREAAKNGVTVSIVIFNDSPSAFIDMLSKYSVIRVRDAPPAEMMLVDRSRAIVDVGSMLQNADYSIMLDEDELIHMLTYYFFYTIWSPSRYIYDFTRMTSIKLTTSWLACEAIENLKESGFKIMADLKGILENRPVELKGEIIGTKRVMGVRQSFIIKVNDEEFSVGGKNAKLEDIKMQSVVIYPKSQS</sequence>
<dbReference type="Gene3D" id="1.10.10.10">
    <property type="entry name" value="Winged helix-like DNA-binding domain superfamily/Winged helix DNA-binding domain"/>
    <property type="match status" value="1"/>
</dbReference>
<dbReference type="eggNOG" id="arCOG02038">
    <property type="taxonomic scope" value="Archaea"/>
</dbReference>
<reference evidence="4 5" key="1">
    <citation type="journal article" date="2004" name="Proc. Natl. Acad. Sci. U.S.A.">
        <title>Genome sequence of Picrophilus torridus and its implications for life around pH 0.</title>
        <authorList>
            <person name="Futterer O."/>
            <person name="Angelov A."/>
            <person name="Liesegang H."/>
            <person name="Gottschalk G."/>
            <person name="Schleper C."/>
            <person name="Schepers B."/>
            <person name="Dock C."/>
            <person name="Antranikian G."/>
            <person name="Liebl W."/>
        </authorList>
    </citation>
    <scope>NUCLEOTIDE SEQUENCE [LARGE SCALE GENOMIC DNA]</scope>
    <source>
        <strain evidence="5">ATCC 700027 / DSM 9790 / JCM 10055 / NBRC 100828</strain>
    </source>
</reference>
<dbReference type="Proteomes" id="UP000000438">
    <property type="component" value="Chromosome"/>
</dbReference>
<gene>
    <name evidence="4" type="ordered locus">PTO1454</name>
</gene>
<dbReference type="OrthoDB" id="30795at2157"/>
<evidence type="ECO:0000259" key="2">
    <source>
        <dbReference type="Pfam" id="PF01978"/>
    </source>
</evidence>
<dbReference type="AlphaFoldDB" id="Q6KZ13"/>
<dbReference type="PaxDb" id="263820-PTO1454"/>
<dbReference type="STRING" id="263820.PTO1454"/>
<dbReference type="CDD" id="cd00090">
    <property type="entry name" value="HTH_ARSR"/>
    <property type="match status" value="1"/>
</dbReference>
<dbReference type="InterPro" id="IPR011991">
    <property type="entry name" value="ArsR-like_HTH"/>
</dbReference>
<dbReference type="InParanoid" id="Q6KZ13"/>
<organism evidence="4 5">
    <name type="scientific">Picrophilus torridus (strain ATCC 700027 / DSM 9790 / JCM 10055 / NBRC 100828 / KAW 2/3)</name>
    <dbReference type="NCBI Taxonomy" id="1122961"/>
    <lineage>
        <taxon>Archaea</taxon>
        <taxon>Methanobacteriati</taxon>
        <taxon>Thermoplasmatota</taxon>
        <taxon>Thermoplasmata</taxon>
        <taxon>Thermoplasmatales</taxon>
        <taxon>Picrophilaceae</taxon>
        <taxon>Picrophilus</taxon>
    </lineage>
</organism>
<dbReference type="InterPro" id="IPR002831">
    <property type="entry name" value="Tscrpt_reg_TrmB_N"/>
</dbReference>
<feature type="domain" description="Transcription regulator TrmB C-terminal" evidence="3">
    <location>
        <begin position="115"/>
        <end position="338"/>
    </location>
</feature>
<dbReference type="InterPro" id="IPR021586">
    <property type="entry name" value="Tscrpt_reg_TrmB_C"/>
</dbReference>
<proteinExistence type="inferred from homology"/>
<feature type="domain" description="Transcription regulator TrmB N-terminal" evidence="2">
    <location>
        <begin position="13"/>
        <end position="80"/>
    </location>
</feature>
<dbReference type="PANTHER" id="PTHR34293">
    <property type="entry name" value="HTH-TYPE TRANSCRIPTIONAL REGULATOR TRMBL2"/>
    <property type="match status" value="1"/>
</dbReference>
<dbReference type="Pfam" id="PF11495">
    <property type="entry name" value="Regulator_TrmB"/>
    <property type="match status" value="1"/>
</dbReference>
<protein>
    <submittedName>
        <fullName evidence="4">Transcriptional regulator</fullName>
    </submittedName>
</protein>
<dbReference type="Pfam" id="PF01978">
    <property type="entry name" value="TrmB"/>
    <property type="match status" value="1"/>
</dbReference>
<comment type="similarity">
    <text evidence="1">Belongs to the transcriptional regulator TrmB family.</text>
</comment>
<dbReference type="PANTHER" id="PTHR34293:SF1">
    <property type="entry name" value="HTH-TYPE TRANSCRIPTIONAL REGULATOR TRMBL2"/>
    <property type="match status" value="1"/>
</dbReference>
<name>Q6KZ13_PICTO</name>
<dbReference type="GeneID" id="2844702"/>
<dbReference type="KEGG" id="pto:PTO1454"/>
<dbReference type="RefSeq" id="WP_011178255.1">
    <property type="nucleotide sequence ID" value="NC_005877.1"/>
</dbReference>
<dbReference type="SUPFAM" id="SSF56024">
    <property type="entry name" value="Phospholipase D/nuclease"/>
    <property type="match status" value="1"/>
</dbReference>
<evidence type="ECO:0000313" key="4">
    <source>
        <dbReference type="EMBL" id="AAT44039.1"/>
    </source>
</evidence>
<evidence type="ECO:0000256" key="1">
    <source>
        <dbReference type="ARBA" id="ARBA00007287"/>
    </source>
</evidence>
<evidence type="ECO:0000259" key="3">
    <source>
        <dbReference type="Pfam" id="PF11495"/>
    </source>
</evidence>
<dbReference type="InterPro" id="IPR036390">
    <property type="entry name" value="WH_DNA-bd_sf"/>
</dbReference>
<dbReference type="Gene3D" id="3.30.870.10">
    <property type="entry name" value="Endonuclease Chain A"/>
    <property type="match status" value="1"/>
</dbReference>
<dbReference type="EMBL" id="AE017261">
    <property type="protein sequence ID" value="AAT44039.1"/>
    <property type="molecule type" value="Genomic_DNA"/>
</dbReference>
<dbReference type="CDD" id="cd09124">
    <property type="entry name" value="PLDc_like_TrmB_middle"/>
    <property type="match status" value="1"/>
</dbReference>
<dbReference type="HOGENOM" id="CLU_062979_2_0_2"/>
<dbReference type="SUPFAM" id="SSF46785">
    <property type="entry name" value="Winged helix' DNA-binding domain"/>
    <property type="match status" value="1"/>
</dbReference>
<evidence type="ECO:0000313" key="5">
    <source>
        <dbReference type="Proteomes" id="UP000000438"/>
    </source>
</evidence>
<accession>Q6KZ13</accession>